<dbReference type="EMBL" id="JBHSXM010000001">
    <property type="protein sequence ID" value="MFC6837749.1"/>
    <property type="molecule type" value="Genomic_DNA"/>
</dbReference>
<dbReference type="InterPro" id="IPR031803">
    <property type="entry name" value="BAT_GAF/HTH-assoc"/>
</dbReference>
<accession>A0ABD5UBM4</accession>
<dbReference type="SUPFAM" id="SSF55781">
    <property type="entry name" value="GAF domain-like"/>
    <property type="match status" value="1"/>
</dbReference>
<dbReference type="InterPro" id="IPR003018">
    <property type="entry name" value="GAF"/>
</dbReference>
<gene>
    <name evidence="5" type="ORF">ACFQHK_14740</name>
</gene>
<evidence type="ECO:0000313" key="5">
    <source>
        <dbReference type="EMBL" id="MFC6837749.1"/>
    </source>
</evidence>
<comment type="caution">
    <text evidence="5">The sequence shown here is derived from an EMBL/GenBank/DDBJ whole genome shotgun (WGS) entry which is preliminary data.</text>
</comment>
<dbReference type="PANTHER" id="PTHR34236:SF1">
    <property type="entry name" value="DIMETHYL SULFOXIDE REDUCTASE TRANSCRIPTIONAL ACTIVATOR"/>
    <property type="match status" value="1"/>
</dbReference>
<evidence type="ECO:0000256" key="1">
    <source>
        <dbReference type="ARBA" id="ARBA00023015"/>
    </source>
</evidence>
<dbReference type="RefSeq" id="WP_304449412.1">
    <property type="nucleotide sequence ID" value="NZ_JARRAH010000001.1"/>
</dbReference>
<dbReference type="Gene3D" id="1.10.10.10">
    <property type="entry name" value="Winged helix-like DNA-binding domain superfamily/Winged helix DNA-binding domain"/>
    <property type="match status" value="1"/>
</dbReference>
<dbReference type="InterPro" id="IPR029016">
    <property type="entry name" value="GAF-like_dom_sf"/>
</dbReference>
<dbReference type="InterPro" id="IPR000014">
    <property type="entry name" value="PAS"/>
</dbReference>
<organism evidence="5 6">
    <name type="scientific">Halomarina ordinaria</name>
    <dbReference type="NCBI Taxonomy" id="3033939"/>
    <lineage>
        <taxon>Archaea</taxon>
        <taxon>Methanobacteriati</taxon>
        <taxon>Methanobacteriota</taxon>
        <taxon>Stenosarchaea group</taxon>
        <taxon>Halobacteria</taxon>
        <taxon>Halobacteriales</taxon>
        <taxon>Natronomonadaceae</taxon>
        <taxon>Halomarina</taxon>
    </lineage>
</organism>
<dbReference type="PROSITE" id="PS50112">
    <property type="entry name" value="PAS"/>
    <property type="match status" value="1"/>
</dbReference>
<feature type="compositionally biased region" description="Basic and acidic residues" evidence="3">
    <location>
        <begin position="434"/>
        <end position="452"/>
    </location>
</feature>
<protein>
    <submittedName>
        <fullName evidence="5">Bacterio-opsin activator domain-containing protein</fullName>
    </submittedName>
</protein>
<proteinExistence type="predicted"/>
<dbReference type="Pfam" id="PF13185">
    <property type="entry name" value="GAF_2"/>
    <property type="match status" value="1"/>
</dbReference>
<dbReference type="InterPro" id="IPR007050">
    <property type="entry name" value="HTH_bacterioopsin"/>
</dbReference>
<dbReference type="Pfam" id="PF15915">
    <property type="entry name" value="BAT"/>
    <property type="match status" value="1"/>
</dbReference>
<evidence type="ECO:0000256" key="3">
    <source>
        <dbReference type="SAM" id="MobiDB-lite"/>
    </source>
</evidence>
<evidence type="ECO:0000256" key="2">
    <source>
        <dbReference type="ARBA" id="ARBA00023163"/>
    </source>
</evidence>
<dbReference type="AlphaFoldDB" id="A0ABD5UBM4"/>
<dbReference type="PANTHER" id="PTHR34236">
    <property type="entry name" value="DIMETHYL SULFOXIDE REDUCTASE TRANSCRIPTIONAL ACTIVATOR"/>
    <property type="match status" value="1"/>
</dbReference>
<dbReference type="NCBIfam" id="TIGR00229">
    <property type="entry name" value="sensory_box"/>
    <property type="match status" value="1"/>
</dbReference>
<dbReference type="InterPro" id="IPR036388">
    <property type="entry name" value="WH-like_DNA-bd_sf"/>
</dbReference>
<dbReference type="Proteomes" id="UP001596406">
    <property type="component" value="Unassembled WGS sequence"/>
</dbReference>
<dbReference type="InterPro" id="IPR035965">
    <property type="entry name" value="PAS-like_dom_sf"/>
</dbReference>
<sequence>MGERSYRETVEQAGHAVARLDTEGRIVDVNRAFETLTGYDEGDVAGESYRTLLPATHDEPVERIKREVRAGETWRGTLTIARASGELSTLDQTVAPVTVDGSLDHLAVVAAPIDHPEREVQVNALATRLGQLERLTAAVRPIVGTLLNAATREDIHQPLCDQLVEATEYDVAWLADYRPESEEVVLRAATGETGMVSQAASTVEGPVARALRSRTVQVVEDPADRPSMPFAGTTAGRDTRLDVLVPLSYGETTYGVLGLSADRERPVTPGERTLLSELGGTVGYAYHAIENRRLLLTDTVVELEFRSTDRTLHAVDTSAEFGARFELRSLVPATDGALLAYVEVSDVDPARIGERMGESPDIREFSVIRADADSALVQCQLVDGFLALTIAEYGANLTSLVIEDGVLNAVCEVTPQTDVRSFVEHVTTTYPETELVRKQERPRPHGPVREDGAGDDDAMAGLTERQREALEAAYRAGYFEWARESTAEEVAAAMNISAPTFHKHLRKGLNGVMASLFETYTDG</sequence>
<keyword evidence="1" id="KW-0805">Transcription regulation</keyword>
<keyword evidence="2" id="KW-0804">Transcription</keyword>
<reference evidence="5 6" key="1">
    <citation type="journal article" date="2019" name="Int. J. Syst. Evol. Microbiol.">
        <title>The Global Catalogue of Microorganisms (GCM) 10K type strain sequencing project: providing services to taxonomists for standard genome sequencing and annotation.</title>
        <authorList>
            <consortium name="The Broad Institute Genomics Platform"/>
            <consortium name="The Broad Institute Genome Sequencing Center for Infectious Disease"/>
            <person name="Wu L."/>
            <person name="Ma J."/>
        </authorList>
    </citation>
    <scope>NUCLEOTIDE SEQUENCE [LARGE SCALE GENOMIC DNA]</scope>
    <source>
        <strain evidence="5 6">PSRA2</strain>
    </source>
</reference>
<feature type="region of interest" description="Disordered" evidence="3">
    <location>
        <begin position="434"/>
        <end position="457"/>
    </location>
</feature>
<evidence type="ECO:0000259" key="4">
    <source>
        <dbReference type="PROSITE" id="PS50112"/>
    </source>
</evidence>
<keyword evidence="6" id="KW-1185">Reference proteome</keyword>
<dbReference type="Pfam" id="PF13426">
    <property type="entry name" value="PAS_9"/>
    <property type="match status" value="1"/>
</dbReference>
<dbReference type="Gene3D" id="3.30.450.20">
    <property type="entry name" value="PAS domain"/>
    <property type="match status" value="1"/>
</dbReference>
<feature type="domain" description="PAS" evidence="4">
    <location>
        <begin position="2"/>
        <end position="71"/>
    </location>
</feature>
<dbReference type="SUPFAM" id="SSF55785">
    <property type="entry name" value="PYP-like sensor domain (PAS domain)"/>
    <property type="match status" value="1"/>
</dbReference>
<dbReference type="Gene3D" id="3.30.450.40">
    <property type="match status" value="1"/>
</dbReference>
<dbReference type="SMART" id="SM00091">
    <property type="entry name" value="PAS"/>
    <property type="match status" value="1"/>
</dbReference>
<evidence type="ECO:0000313" key="6">
    <source>
        <dbReference type="Proteomes" id="UP001596406"/>
    </source>
</evidence>
<dbReference type="Pfam" id="PF04967">
    <property type="entry name" value="HTH_10"/>
    <property type="match status" value="1"/>
</dbReference>
<name>A0ABD5UBM4_9EURY</name>
<dbReference type="CDD" id="cd00130">
    <property type="entry name" value="PAS"/>
    <property type="match status" value="1"/>
</dbReference>